<dbReference type="EMBL" id="CP071382">
    <property type="protein sequence ID" value="QSV46082.1"/>
    <property type="molecule type" value="Genomic_DNA"/>
</dbReference>
<name>A0ABX7Q4G1_9BACT</name>
<gene>
    <name evidence="1" type="ORF">JZM60_01965</name>
</gene>
<dbReference type="RefSeq" id="WP_207163870.1">
    <property type="nucleotide sequence ID" value="NZ_CP071382.1"/>
</dbReference>
<dbReference type="Proteomes" id="UP000663651">
    <property type="component" value="Chromosome"/>
</dbReference>
<evidence type="ECO:0000313" key="2">
    <source>
        <dbReference type="Proteomes" id="UP000663651"/>
    </source>
</evidence>
<accession>A0ABX7Q4G1</accession>
<protein>
    <recommendedName>
        <fullName evidence="3">PilZ domain-containing protein</fullName>
    </recommendedName>
</protein>
<reference evidence="1 2" key="1">
    <citation type="submission" date="2021-03" db="EMBL/GenBank/DDBJ databases">
        <title>Geobacter metallireducens gen. nov. sp. nov., a microorganism capable of coupling the complete oxidation of organic compounds to the reduction of iron and other metals.</title>
        <authorList>
            <person name="Li Y."/>
        </authorList>
    </citation>
    <scope>NUCLEOTIDE SEQUENCE [LARGE SCALE GENOMIC DNA]</scope>
    <source>
        <strain evidence="1 2">Jerry-YX</strain>
    </source>
</reference>
<evidence type="ECO:0000313" key="1">
    <source>
        <dbReference type="EMBL" id="QSV46082.1"/>
    </source>
</evidence>
<organism evidence="1 2">
    <name type="scientific">Geobacter benzoatilyticus</name>
    <dbReference type="NCBI Taxonomy" id="2815309"/>
    <lineage>
        <taxon>Bacteria</taxon>
        <taxon>Pseudomonadati</taxon>
        <taxon>Thermodesulfobacteriota</taxon>
        <taxon>Desulfuromonadia</taxon>
        <taxon>Geobacterales</taxon>
        <taxon>Geobacteraceae</taxon>
        <taxon>Geobacter</taxon>
    </lineage>
</organism>
<evidence type="ECO:0008006" key="3">
    <source>
        <dbReference type="Google" id="ProtNLM"/>
    </source>
</evidence>
<proteinExistence type="predicted"/>
<sequence length="79" mass="8901">MFRAIKRNDLPARFTLGYQLRRIEQQPLQLFGSGARVCIDLQDCRAVDGDCDSWLHGVLFTASPIQGRVGRVQLDTPRG</sequence>
<keyword evidence="2" id="KW-1185">Reference proteome</keyword>